<keyword evidence="3" id="KW-1185">Reference proteome</keyword>
<evidence type="ECO:0000313" key="3">
    <source>
        <dbReference type="Proteomes" id="UP000257109"/>
    </source>
</evidence>
<feature type="non-terminal residue" evidence="2">
    <location>
        <position position="1"/>
    </location>
</feature>
<feature type="non-terminal residue" evidence="2">
    <location>
        <position position="239"/>
    </location>
</feature>
<evidence type="ECO:0000256" key="1">
    <source>
        <dbReference type="SAM" id="MobiDB-lite"/>
    </source>
</evidence>
<accession>A0A371H9M8</accession>
<proteinExistence type="predicted"/>
<organism evidence="2 3">
    <name type="scientific">Mucuna pruriens</name>
    <name type="common">Velvet bean</name>
    <name type="synonym">Dolichos pruriens</name>
    <dbReference type="NCBI Taxonomy" id="157652"/>
    <lineage>
        <taxon>Eukaryota</taxon>
        <taxon>Viridiplantae</taxon>
        <taxon>Streptophyta</taxon>
        <taxon>Embryophyta</taxon>
        <taxon>Tracheophyta</taxon>
        <taxon>Spermatophyta</taxon>
        <taxon>Magnoliopsida</taxon>
        <taxon>eudicotyledons</taxon>
        <taxon>Gunneridae</taxon>
        <taxon>Pentapetalae</taxon>
        <taxon>rosids</taxon>
        <taxon>fabids</taxon>
        <taxon>Fabales</taxon>
        <taxon>Fabaceae</taxon>
        <taxon>Papilionoideae</taxon>
        <taxon>50 kb inversion clade</taxon>
        <taxon>NPAAA clade</taxon>
        <taxon>indigoferoid/millettioid clade</taxon>
        <taxon>Phaseoleae</taxon>
        <taxon>Mucuna</taxon>
    </lineage>
</organism>
<reference evidence="2" key="1">
    <citation type="submission" date="2018-05" db="EMBL/GenBank/DDBJ databases">
        <title>Draft genome of Mucuna pruriens seed.</title>
        <authorList>
            <person name="Nnadi N.E."/>
            <person name="Vos R."/>
            <person name="Hasami M.H."/>
            <person name="Devisetty U.K."/>
            <person name="Aguiy J.C."/>
        </authorList>
    </citation>
    <scope>NUCLEOTIDE SEQUENCE [LARGE SCALE GENOMIC DNA]</scope>
    <source>
        <strain evidence="2">JCA_2017</strain>
    </source>
</reference>
<gene>
    <name evidence="2" type="ORF">CR513_17441</name>
</gene>
<dbReference type="AlphaFoldDB" id="A0A371H9M8"/>
<name>A0A371H9M8_MUCPR</name>
<sequence>MRLATRFSMSTGTSFAKSVPTSAPYVPGPHVDSSFSVPPQFSMLFVPDFAQECKNVTQLRKPKIGSKTGPCRDKVGSRGPNPQTNSRHVSSMASQHEISMAIEREANERIQHVKEMNHMIHMEARQLFLLGVISDGPLPFVHGGHHGKQIHHSILLFALFDISATKPPIYIQPTLFESVVLVRDQSLQQTVYQIGDVGDTSSFVSLCAKSDFMPNPESVSRCLTIHGIKMNTALDEDEA</sequence>
<feature type="compositionally biased region" description="Polar residues" evidence="1">
    <location>
        <begin position="80"/>
        <end position="93"/>
    </location>
</feature>
<dbReference type="Proteomes" id="UP000257109">
    <property type="component" value="Unassembled WGS sequence"/>
</dbReference>
<feature type="region of interest" description="Disordered" evidence="1">
    <location>
        <begin position="60"/>
        <end position="93"/>
    </location>
</feature>
<evidence type="ECO:0000313" key="2">
    <source>
        <dbReference type="EMBL" id="RDX99502.1"/>
    </source>
</evidence>
<protein>
    <submittedName>
        <fullName evidence="2">Uncharacterized protein</fullName>
    </submittedName>
</protein>
<dbReference type="EMBL" id="QJKJ01003214">
    <property type="protein sequence ID" value="RDX99502.1"/>
    <property type="molecule type" value="Genomic_DNA"/>
</dbReference>
<comment type="caution">
    <text evidence="2">The sequence shown here is derived from an EMBL/GenBank/DDBJ whole genome shotgun (WGS) entry which is preliminary data.</text>
</comment>